<gene>
    <name evidence="1" type="ORF">Q4490_03660</name>
</gene>
<dbReference type="RefSeq" id="WP_303548682.1">
    <property type="nucleotide sequence ID" value="NZ_JAUOPG010000002.1"/>
</dbReference>
<dbReference type="InterPro" id="IPR021936">
    <property type="entry name" value="DUF3549"/>
</dbReference>
<evidence type="ECO:0000313" key="2">
    <source>
        <dbReference type="Proteomes" id="UP001169862"/>
    </source>
</evidence>
<proteinExistence type="predicted"/>
<name>A0AAW7XEG1_9GAMM</name>
<dbReference type="EMBL" id="JAUOPG010000002">
    <property type="protein sequence ID" value="MDO6452653.1"/>
    <property type="molecule type" value="Genomic_DNA"/>
</dbReference>
<protein>
    <submittedName>
        <fullName evidence="1">DUF3549 family protein</fullName>
    </submittedName>
</protein>
<comment type="caution">
    <text evidence="1">The sequence shown here is derived from an EMBL/GenBank/DDBJ whole genome shotgun (WGS) entry which is preliminary data.</text>
</comment>
<dbReference type="Proteomes" id="UP001169862">
    <property type="component" value="Unassembled WGS sequence"/>
</dbReference>
<accession>A0AAW7XEG1</accession>
<dbReference type="AlphaFoldDB" id="A0AAW7XEG1"/>
<sequence>MSFSSIYELLNESGAQFRIFDMGRRISKLSTDQFNKLEQGSIPYPTPYLHHAWLALLLWNPKNKEQNVVWFLKFPLDEQGYLVQAVRDDFLGRLMQNITQMLNEETIDEEKDALKDNPFSFTPDQEKMAMFHAIASTTIGRDPSGFYREAGAYFSGELGWNNWQGLGYQGIADVVARIDTQSSHALALSIEHLPNEVLSALGGCLEHILPDHTLASALQQRLSDSLDKDNQEPVVIAALLRALSQAHDEALKQQVILTTLNSQYAYSAEVLTAIATRCFLTLQYPDILKVYLEKLAESEAGQAGFSRILADLMFMPALRALILREFRQPQRSEALSAAIGHMFGNQFTTH</sequence>
<reference evidence="1" key="1">
    <citation type="submission" date="2023-07" db="EMBL/GenBank/DDBJ databases">
        <title>Genome content predicts the carbon catabolic preferences of heterotrophic bacteria.</title>
        <authorList>
            <person name="Gralka M."/>
        </authorList>
    </citation>
    <scope>NUCLEOTIDE SEQUENCE</scope>
    <source>
        <strain evidence="1">I2M16</strain>
    </source>
</reference>
<evidence type="ECO:0000313" key="1">
    <source>
        <dbReference type="EMBL" id="MDO6452653.1"/>
    </source>
</evidence>
<organism evidence="1 2">
    <name type="scientific">Neptunomonas phycophila</name>
    <dbReference type="NCBI Taxonomy" id="1572645"/>
    <lineage>
        <taxon>Bacteria</taxon>
        <taxon>Pseudomonadati</taxon>
        <taxon>Pseudomonadota</taxon>
        <taxon>Gammaproteobacteria</taxon>
        <taxon>Oceanospirillales</taxon>
        <taxon>Oceanospirillaceae</taxon>
        <taxon>Neptunomonas</taxon>
    </lineage>
</organism>
<dbReference type="Pfam" id="PF12069">
    <property type="entry name" value="DUF3549"/>
    <property type="match status" value="1"/>
</dbReference>